<dbReference type="CDD" id="cd02947">
    <property type="entry name" value="TRX_family"/>
    <property type="match status" value="1"/>
</dbReference>
<evidence type="ECO:0000256" key="1">
    <source>
        <dbReference type="ARBA" id="ARBA00004572"/>
    </source>
</evidence>
<keyword evidence="8" id="KW-1185">Reference proteome</keyword>
<dbReference type="InterPro" id="IPR051701">
    <property type="entry name" value="Mito_OM_Translocase_MSP1"/>
</dbReference>
<keyword evidence="2" id="KW-0547">Nucleotide-binding</keyword>
<dbReference type="AlphaFoldDB" id="A0A0K6GDI6"/>
<dbReference type="SMART" id="SM00382">
    <property type="entry name" value="AAA"/>
    <property type="match status" value="1"/>
</dbReference>
<evidence type="ECO:0000256" key="3">
    <source>
        <dbReference type="ARBA" id="ARBA00022787"/>
    </source>
</evidence>
<dbReference type="InterPro" id="IPR041569">
    <property type="entry name" value="AAA_lid_3"/>
</dbReference>
<sequence>MRSVMTEDHLSSALKERSPVLAYFYINGYEPCARLERILKESQEKSQNVTFVHVDVNLSKDLAEEVYQFIPTQLTVSNSGSSTKSHQCRLVFSSKIKKSQEFVQSLWNPPVLQEFNPADLPPESMLNEVYTQLSIVFDPEIQNRAALCTKDKSTLILYCPIEGGQYVVDATVQALAERFEADVQVLDLTRLVIEQWSNVWKDVIQPQDPVKITSPPILSSPTPSYRYPPILYPSTPSPVPSPPLVYHEVGDGYFSIHHAPHTSKLKRLAKQLVNSSCNTSEHKKRPRIVYMRDFGVLAKLAPELYAAVLVEIRETQVGAGAETVPAAIILGTSPFVNKSGLFQKSQDEDYAPRQYGRRYSYNSSPDDKPDTWDETDDAQESREKRNQRQFKMWNDGSLAAHVEGQLLGAGAFSTVTASDSIQPVPSSLQKCPRVCVVVPSIRNLAKERAVRERIRLDVNNLHMRLMLFSDQMELSGSPTGLQAGADELVQYCRNNVLVAEQVNSLIDRAAGKFTSQAANTVLTWDALAKAWKTEKRLDQERSDWIKNSNDPDSAKSVDLVDQVKSMDLNSYERDLLRCLIKPEQIQTTFDSVHLPAETIDIVRSLVSLPLICPDAFQTGLLKEHNMTGALFFGPPGTGKTHLARAIAKESGSRMIAVKPSDIMDKYVGESEKIIGGLFQLARRLKPCIVFIDEVDSLFGARTSGSSDCSRWRNDMLTQFAQEMDGLHVSDVVVIGTTNRPFDLDDAMVRRLPCRVLVDLPDVAAREAILKILLKNEQMEDDVDLKDLARQTMRYSGSDLKSLCVTAAYESVKELAKVPWRTSDSLSNQLSLSGIHTPAPTDSGSESPTGSFVGVSSVQNTTGEVQGKLLSGFGGYRKLIMGSNLGPEQKSVAPKSRALAKRHFTHALMQVRASTSESQESSIKLRKWDEQFGSAKQRKKIGTELPFRAYPRESAESGSYLRQLGII</sequence>
<dbReference type="PANTHER" id="PTHR45644">
    <property type="entry name" value="AAA ATPASE, PUTATIVE (AFU_ORTHOLOGUE AFUA_2G12920)-RELATED-RELATED"/>
    <property type="match status" value="1"/>
</dbReference>
<dbReference type="SUPFAM" id="SSF52833">
    <property type="entry name" value="Thioredoxin-like"/>
    <property type="match status" value="1"/>
</dbReference>
<dbReference type="EMBL" id="CYGV01001704">
    <property type="protein sequence ID" value="CUA76531.1"/>
    <property type="molecule type" value="Genomic_DNA"/>
</dbReference>
<dbReference type="GO" id="GO:0005524">
    <property type="term" value="F:ATP binding"/>
    <property type="evidence" value="ECO:0007669"/>
    <property type="project" value="UniProtKB-KW"/>
</dbReference>
<dbReference type="Gene3D" id="3.40.50.300">
    <property type="entry name" value="P-loop containing nucleotide triphosphate hydrolases"/>
    <property type="match status" value="1"/>
</dbReference>
<name>A0A0K6GDI6_9AGAM</name>
<reference evidence="7 8" key="1">
    <citation type="submission" date="2015-07" db="EMBL/GenBank/DDBJ databases">
        <authorList>
            <person name="Noorani M."/>
        </authorList>
    </citation>
    <scope>NUCLEOTIDE SEQUENCE [LARGE SCALE GENOMIC DNA]</scope>
    <source>
        <strain evidence="7">BBA 69670</strain>
    </source>
</reference>
<accession>A0A0K6GDI6</accession>
<dbReference type="Pfam" id="PF00004">
    <property type="entry name" value="AAA"/>
    <property type="match status" value="1"/>
</dbReference>
<evidence type="ECO:0000313" key="8">
    <source>
        <dbReference type="Proteomes" id="UP000044841"/>
    </source>
</evidence>
<dbReference type="InterPro" id="IPR036249">
    <property type="entry name" value="Thioredoxin-like_sf"/>
</dbReference>
<keyword evidence="3" id="KW-0496">Mitochondrion</keyword>
<evidence type="ECO:0000256" key="4">
    <source>
        <dbReference type="ARBA" id="ARBA00022840"/>
    </source>
</evidence>
<dbReference type="Gene3D" id="1.10.8.60">
    <property type="match status" value="1"/>
</dbReference>
<proteinExistence type="predicted"/>
<dbReference type="Pfam" id="PF17862">
    <property type="entry name" value="AAA_lid_3"/>
    <property type="match status" value="1"/>
</dbReference>
<keyword evidence="3" id="KW-0472">Membrane</keyword>
<organism evidence="7 8">
    <name type="scientific">Rhizoctonia solani</name>
    <dbReference type="NCBI Taxonomy" id="456999"/>
    <lineage>
        <taxon>Eukaryota</taxon>
        <taxon>Fungi</taxon>
        <taxon>Dikarya</taxon>
        <taxon>Basidiomycota</taxon>
        <taxon>Agaricomycotina</taxon>
        <taxon>Agaricomycetes</taxon>
        <taxon>Cantharellales</taxon>
        <taxon>Ceratobasidiaceae</taxon>
        <taxon>Rhizoctonia</taxon>
    </lineage>
</organism>
<protein>
    <submittedName>
        <fullName evidence="7">Peroxisomal ATPase PEX1</fullName>
    </submittedName>
</protein>
<evidence type="ECO:0000259" key="6">
    <source>
        <dbReference type="SMART" id="SM00382"/>
    </source>
</evidence>
<keyword evidence="4" id="KW-0067">ATP-binding</keyword>
<dbReference type="SUPFAM" id="SSF52540">
    <property type="entry name" value="P-loop containing nucleoside triphosphate hydrolases"/>
    <property type="match status" value="1"/>
</dbReference>
<evidence type="ECO:0000256" key="2">
    <source>
        <dbReference type="ARBA" id="ARBA00022741"/>
    </source>
</evidence>
<feature type="domain" description="AAA+ ATPase" evidence="6">
    <location>
        <begin position="625"/>
        <end position="761"/>
    </location>
</feature>
<dbReference type="InterPro" id="IPR003959">
    <property type="entry name" value="ATPase_AAA_core"/>
</dbReference>
<dbReference type="Gene3D" id="3.40.30.10">
    <property type="entry name" value="Glutaredoxin"/>
    <property type="match status" value="1"/>
</dbReference>
<dbReference type="GO" id="GO:0016887">
    <property type="term" value="F:ATP hydrolysis activity"/>
    <property type="evidence" value="ECO:0007669"/>
    <property type="project" value="InterPro"/>
</dbReference>
<keyword evidence="3" id="KW-1000">Mitochondrion outer membrane</keyword>
<comment type="subcellular location">
    <subcellularLocation>
        <location evidence="1">Mitochondrion outer membrane</location>
        <topology evidence="1">Single-pass membrane protein</topology>
    </subcellularLocation>
</comment>
<dbReference type="InterPro" id="IPR003593">
    <property type="entry name" value="AAA+_ATPase"/>
</dbReference>
<feature type="region of interest" description="Disordered" evidence="5">
    <location>
        <begin position="353"/>
        <end position="387"/>
    </location>
</feature>
<dbReference type="Proteomes" id="UP000044841">
    <property type="component" value="Unassembled WGS sequence"/>
</dbReference>
<gene>
    <name evidence="7" type="ORF">RSOLAG22IIIB_12344</name>
</gene>
<feature type="region of interest" description="Disordered" evidence="5">
    <location>
        <begin position="830"/>
        <end position="855"/>
    </location>
</feature>
<dbReference type="GO" id="GO:0005741">
    <property type="term" value="C:mitochondrial outer membrane"/>
    <property type="evidence" value="ECO:0007669"/>
    <property type="project" value="UniProtKB-SubCell"/>
</dbReference>
<dbReference type="PANTHER" id="PTHR45644:SF56">
    <property type="entry name" value="AAA ATPASE, PUTATIVE (AFU_ORTHOLOGUE AFUA_2G12920)-RELATED"/>
    <property type="match status" value="1"/>
</dbReference>
<evidence type="ECO:0000313" key="7">
    <source>
        <dbReference type="EMBL" id="CUA76531.1"/>
    </source>
</evidence>
<evidence type="ECO:0000256" key="5">
    <source>
        <dbReference type="SAM" id="MobiDB-lite"/>
    </source>
</evidence>
<dbReference type="InterPro" id="IPR027417">
    <property type="entry name" value="P-loop_NTPase"/>
</dbReference>